<evidence type="ECO:0000313" key="13">
    <source>
        <dbReference type="Proteomes" id="UP000068447"/>
    </source>
</evidence>
<dbReference type="InterPro" id="IPR024167">
    <property type="entry name" value="Cytochrome_c4-like"/>
</dbReference>
<keyword evidence="3 8" id="KW-0349">Heme</keyword>
<dbReference type="PANTHER" id="PTHR33751">
    <property type="entry name" value="CBB3-TYPE CYTOCHROME C OXIDASE SUBUNIT FIXP"/>
    <property type="match status" value="1"/>
</dbReference>
<feature type="binding site" description="covalent" evidence="8">
    <location>
        <position position="135"/>
    </location>
    <ligand>
        <name>heme c</name>
        <dbReference type="ChEBI" id="CHEBI:61717"/>
        <label>2</label>
    </ligand>
</feature>
<feature type="binding site" description="axial binding residue" evidence="9">
    <location>
        <position position="139"/>
    </location>
    <ligand>
        <name>heme c</name>
        <dbReference type="ChEBI" id="CHEBI:61717"/>
        <label>2</label>
    </ligand>
    <ligandPart>
        <name>Fe</name>
        <dbReference type="ChEBI" id="CHEBI:18248"/>
    </ligandPart>
</feature>
<dbReference type="InterPro" id="IPR036909">
    <property type="entry name" value="Cyt_c-like_dom_sf"/>
</dbReference>
<feature type="binding site" description="covalent" evidence="8">
    <location>
        <position position="32"/>
    </location>
    <ligand>
        <name>heme c</name>
        <dbReference type="ChEBI" id="CHEBI:61717"/>
        <label>1</label>
    </ligand>
</feature>
<reference evidence="12 13" key="1">
    <citation type="submission" date="2015-12" db="EMBL/GenBank/DDBJ databases">
        <title>Complete genome of Lacimicrobium alkaliphilum KCTC 32984.</title>
        <authorList>
            <person name="Kim S.-G."/>
            <person name="Lee Y.-J."/>
        </authorList>
    </citation>
    <scope>NUCLEOTIDE SEQUENCE [LARGE SCALE GENOMIC DNA]</scope>
    <source>
        <strain evidence="12 13">YelD216</strain>
    </source>
</reference>
<accession>A0A0U2RRX8</accession>
<keyword evidence="2" id="KW-0813">Transport</keyword>
<dbReference type="GO" id="GO:0009055">
    <property type="term" value="F:electron transfer activity"/>
    <property type="evidence" value="ECO:0007669"/>
    <property type="project" value="InterPro"/>
</dbReference>
<dbReference type="InterPro" id="IPR009056">
    <property type="entry name" value="Cyt_c-like_dom"/>
</dbReference>
<gene>
    <name evidence="12" type="ORF">AT746_18955</name>
</gene>
<dbReference type="SUPFAM" id="SSF46626">
    <property type="entry name" value="Cytochrome c"/>
    <property type="match status" value="2"/>
</dbReference>
<organism evidence="12 13">
    <name type="scientific">Lacimicrobium alkaliphilum</name>
    <dbReference type="NCBI Taxonomy" id="1526571"/>
    <lineage>
        <taxon>Bacteria</taxon>
        <taxon>Pseudomonadati</taxon>
        <taxon>Pseudomonadota</taxon>
        <taxon>Gammaproteobacteria</taxon>
        <taxon>Alteromonadales</taxon>
        <taxon>Alteromonadaceae</taxon>
        <taxon>Lacimicrobium</taxon>
    </lineage>
</organism>
<feature type="binding site" description="covalent" evidence="8">
    <location>
        <position position="138"/>
    </location>
    <ligand>
        <name>heme c</name>
        <dbReference type="ChEBI" id="CHEBI:61717"/>
        <label>2</label>
    </ligand>
</feature>
<dbReference type="OrthoDB" id="9773456at2"/>
<dbReference type="InterPro" id="IPR050597">
    <property type="entry name" value="Cytochrome_c_Oxidase_Subunit"/>
</dbReference>
<dbReference type="PIRSF" id="PIRSF000005">
    <property type="entry name" value="Cytochrome_c4"/>
    <property type="match status" value="1"/>
</dbReference>
<keyword evidence="5" id="KW-0574">Periplasm</keyword>
<keyword evidence="10" id="KW-0732">Signal</keyword>
<protein>
    <submittedName>
        <fullName evidence="12">Cytochrome C</fullName>
    </submittedName>
</protein>
<feature type="binding site" description="axial binding residue" evidence="9">
    <location>
        <position position="82"/>
    </location>
    <ligand>
        <name>heme c</name>
        <dbReference type="ChEBI" id="CHEBI:61717"/>
        <label>1</label>
    </ligand>
    <ligandPart>
        <name>Fe</name>
        <dbReference type="ChEBI" id="CHEBI:18248"/>
    </ligandPart>
</feature>
<dbReference type="EMBL" id="CP013650">
    <property type="protein sequence ID" value="ALT00139.1"/>
    <property type="molecule type" value="Genomic_DNA"/>
</dbReference>
<evidence type="ECO:0000256" key="5">
    <source>
        <dbReference type="ARBA" id="ARBA00022764"/>
    </source>
</evidence>
<feature type="binding site" description="axial binding residue" evidence="9">
    <location>
        <position position="182"/>
    </location>
    <ligand>
        <name>heme c</name>
        <dbReference type="ChEBI" id="CHEBI:61717"/>
        <label>2</label>
    </ligand>
    <ligandPart>
        <name>Fe</name>
        <dbReference type="ChEBI" id="CHEBI:18248"/>
    </ligandPart>
</feature>
<feature type="domain" description="Cytochrome c" evidence="11">
    <location>
        <begin position="114"/>
        <end position="205"/>
    </location>
</feature>
<dbReference type="Gene3D" id="1.10.760.10">
    <property type="entry name" value="Cytochrome c-like domain"/>
    <property type="match status" value="2"/>
</dbReference>
<evidence type="ECO:0000256" key="1">
    <source>
        <dbReference type="ARBA" id="ARBA00004418"/>
    </source>
</evidence>
<sequence length="205" mass="22218">MKKLCTMLCLIFTLPVFAEGDAQAGKEKSVSCAACHGADGNSAVDMYPSLAGQHQKYLIKQLQEFRLASQTGGEEGRYDPVMSGMAAPLSDQDILDLAAFYNEQKAKPGSAPEDVIQKGQKLYMGGDVERGLTACAACHGPRGDGMSLANFPDISGQHAAYVKKQLQDFRAGKRNNDMNGMMQDVAKRLTDEEIEILSKFLVGLY</sequence>
<dbReference type="PROSITE" id="PS51007">
    <property type="entry name" value="CYTC"/>
    <property type="match status" value="2"/>
</dbReference>
<dbReference type="Pfam" id="PF00034">
    <property type="entry name" value="Cytochrom_C"/>
    <property type="match status" value="2"/>
</dbReference>
<dbReference type="GO" id="GO:0042597">
    <property type="term" value="C:periplasmic space"/>
    <property type="evidence" value="ECO:0007669"/>
    <property type="project" value="UniProtKB-SubCell"/>
</dbReference>
<dbReference type="Proteomes" id="UP000068447">
    <property type="component" value="Chromosome"/>
</dbReference>
<evidence type="ECO:0000256" key="6">
    <source>
        <dbReference type="ARBA" id="ARBA00022982"/>
    </source>
</evidence>
<evidence type="ECO:0000256" key="4">
    <source>
        <dbReference type="ARBA" id="ARBA00022723"/>
    </source>
</evidence>
<dbReference type="KEGG" id="lal:AT746_18955"/>
<feature type="chain" id="PRO_5006832151" evidence="10">
    <location>
        <begin position="19"/>
        <end position="205"/>
    </location>
</feature>
<feature type="binding site" description="covalent" evidence="8">
    <location>
        <position position="35"/>
    </location>
    <ligand>
        <name>heme c</name>
        <dbReference type="ChEBI" id="CHEBI:61717"/>
        <label>1</label>
    </ligand>
</feature>
<feature type="binding site" description="axial binding residue" evidence="9">
    <location>
        <position position="36"/>
    </location>
    <ligand>
        <name>heme c</name>
        <dbReference type="ChEBI" id="CHEBI:61717"/>
        <label>1</label>
    </ligand>
    <ligandPart>
        <name>Fe</name>
        <dbReference type="ChEBI" id="CHEBI:18248"/>
    </ligandPart>
</feature>
<evidence type="ECO:0000313" key="12">
    <source>
        <dbReference type="EMBL" id="ALT00139.1"/>
    </source>
</evidence>
<dbReference type="AlphaFoldDB" id="A0A0U2RRX8"/>
<feature type="signal peptide" evidence="10">
    <location>
        <begin position="1"/>
        <end position="18"/>
    </location>
</feature>
<name>A0A0U2RRX8_9ALTE</name>
<dbReference type="PANTHER" id="PTHR33751:SF9">
    <property type="entry name" value="CYTOCHROME C4"/>
    <property type="match status" value="1"/>
</dbReference>
<evidence type="ECO:0000256" key="7">
    <source>
        <dbReference type="ARBA" id="ARBA00023004"/>
    </source>
</evidence>
<evidence type="ECO:0000256" key="2">
    <source>
        <dbReference type="ARBA" id="ARBA00022448"/>
    </source>
</evidence>
<proteinExistence type="predicted"/>
<keyword evidence="7 9" id="KW-0408">Iron</keyword>
<keyword evidence="6" id="KW-0249">Electron transport</keyword>
<dbReference type="RefSeq" id="WP_062483606.1">
    <property type="nucleotide sequence ID" value="NZ_CP013650.1"/>
</dbReference>
<comment type="subcellular location">
    <subcellularLocation>
        <location evidence="1">Periplasm</location>
    </subcellularLocation>
</comment>
<evidence type="ECO:0000256" key="3">
    <source>
        <dbReference type="ARBA" id="ARBA00022617"/>
    </source>
</evidence>
<keyword evidence="4 9" id="KW-0479">Metal-binding</keyword>
<evidence type="ECO:0000256" key="9">
    <source>
        <dbReference type="PIRSR" id="PIRSR000005-2"/>
    </source>
</evidence>
<evidence type="ECO:0000259" key="11">
    <source>
        <dbReference type="PROSITE" id="PS51007"/>
    </source>
</evidence>
<dbReference type="GO" id="GO:0020037">
    <property type="term" value="F:heme binding"/>
    <property type="evidence" value="ECO:0007669"/>
    <property type="project" value="InterPro"/>
</dbReference>
<dbReference type="GO" id="GO:0005506">
    <property type="term" value="F:iron ion binding"/>
    <property type="evidence" value="ECO:0007669"/>
    <property type="project" value="InterPro"/>
</dbReference>
<dbReference type="STRING" id="1526571.AT746_18955"/>
<evidence type="ECO:0000256" key="8">
    <source>
        <dbReference type="PIRSR" id="PIRSR000005-1"/>
    </source>
</evidence>
<evidence type="ECO:0000256" key="10">
    <source>
        <dbReference type="SAM" id="SignalP"/>
    </source>
</evidence>
<feature type="domain" description="Cytochrome c" evidence="11">
    <location>
        <begin position="20"/>
        <end position="105"/>
    </location>
</feature>
<comment type="PTM">
    <text evidence="8">Binds 2 heme c groups covalently per subunit.</text>
</comment>
<keyword evidence="13" id="KW-1185">Reference proteome</keyword>